<dbReference type="PANTHER" id="PTHR47338">
    <property type="entry name" value="ZN(II)2CYS6 TRANSCRIPTION FACTOR (EUROFUNG)-RELATED"/>
    <property type="match status" value="1"/>
</dbReference>
<dbReference type="PANTHER" id="PTHR47338:SF10">
    <property type="entry name" value="TRANSCRIPTION FACTOR DOMAIN-CONTAINING PROTEIN-RELATED"/>
    <property type="match status" value="1"/>
</dbReference>
<evidence type="ECO:0000256" key="5">
    <source>
        <dbReference type="ARBA" id="ARBA00023242"/>
    </source>
</evidence>
<dbReference type="GO" id="GO:0006351">
    <property type="term" value="P:DNA-templated transcription"/>
    <property type="evidence" value="ECO:0007669"/>
    <property type="project" value="InterPro"/>
</dbReference>
<dbReference type="PROSITE" id="PS50048">
    <property type="entry name" value="ZN2_CY6_FUNGAL_2"/>
    <property type="match status" value="1"/>
</dbReference>
<dbReference type="InterPro" id="IPR050815">
    <property type="entry name" value="TF_fung"/>
</dbReference>
<dbReference type="CDD" id="cd12148">
    <property type="entry name" value="fungal_TF_MHR"/>
    <property type="match status" value="1"/>
</dbReference>
<dbReference type="InterPro" id="IPR036864">
    <property type="entry name" value="Zn2-C6_fun-type_DNA-bd_sf"/>
</dbReference>
<keyword evidence="3" id="KW-0805">Transcription regulation</keyword>
<reference evidence="8" key="2">
    <citation type="submission" date="2023-05" db="EMBL/GenBank/DDBJ databases">
        <authorList>
            <consortium name="Lawrence Berkeley National Laboratory"/>
            <person name="Steindorff A."/>
            <person name="Hensen N."/>
            <person name="Bonometti L."/>
            <person name="Westerberg I."/>
            <person name="Brannstrom I.O."/>
            <person name="Guillou S."/>
            <person name="Cros-Aarteil S."/>
            <person name="Calhoun S."/>
            <person name="Haridas S."/>
            <person name="Kuo A."/>
            <person name="Mondo S."/>
            <person name="Pangilinan J."/>
            <person name="Riley R."/>
            <person name="Labutti K."/>
            <person name="Andreopoulos B."/>
            <person name="Lipzen A."/>
            <person name="Chen C."/>
            <person name="Yanf M."/>
            <person name="Daum C."/>
            <person name="Ng V."/>
            <person name="Clum A."/>
            <person name="Ohm R."/>
            <person name="Martin F."/>
            <person name="Silar P."/>
            <person name="Natvig D."/>
            <person name="Lalanne C."/>
            <person name="Gautier V."/>
            <person name="Ament-Velasquez S.L."/>
            <person name="Kruys A."/>
            <person name="Hutchinson M.I."/>
            <person name="Powell A.J."/>
            <person name="Barry K."/>
            <person name="Miller A.N."/>
            <person name="Grigoriev I.V."/>
            <person name="Debuchy R."/>
            <person name="Gladieux P."/>
            <person name="Thoren M.H."/>
            <person name="Johannesson H."/>
        </authorList>
    </citation>
    <scope>NUCLEOTIDE SEQUENCE</scope>
    <source>
        <strain evidence="8">CBS 103.79</strain>
    </source>
</reference>
<dbReference type="GO" id="GO:0005634">
    <property type="term" value="C:nucleus"/>
    <property type="evidence" value="ECO:0007669"/>
    <property type="project" value="UniProtKB-SubCell"/>
</dbReference>
<feature type="domain" description="Zn(2)-C6 fungal-type" evidence="7">
    <location>
        <begin position="40"/>
        <end position="69"/>
    </location>
</feature>
<sequence length="589" mass="65915">MEDFDFSLSPSLTPPLQTGHSHVPPSTSHDDNAAPKQKFSCHQCRARKLKCDRIWPCQRCVQFGEQCQFAEARRRPGHVVKRPRVKELENRLMELEHRFKQQQVEQQAAGTPATPVSMLDAHDDSQVIPTGRLEQLPPQSVVDELTTLYFSRLHSEAPMQDPLRYLASLHRPPHLQPPICLQYAILAMAAGLSPPHKQLALPFYQRARNYIEHDELKSDGHNILTLGHAQCWVLLGHFEAQRMWYARASLSVSRCVRLAQMLGLYDVEAVNSPFALAPTINWQEREERRRTMWAIFCTDRLASSTTGWHPLVDVKHLRTLLPASEEAFRLGVAEPSMTLQQALGDSTARLSSFACCVLTAYMFYACLEHSFTGYPDDDAQGTEFWKNQHSLDNRLAVLFMVLPDSVRCPENIDKHDAVFINLALHTASICIHRVGAARGKGSSAHAGQAEGAAARLLTAANEIFSIVKSVRDPQRLSPNPFAAFASFMAALVYFDDFAHFHSRQSEERLGMVMDLMVVIANENMAAASLALQLAGHLKKTGIDPDALDKVKHLADKVESDTSGFVVGMHNEHTGTVLFCPFQPRETSET</sequence>
<organism evidence="8 9">
    <name type="scientific">Staphylotrichum tortipilum</name>
    <dbReference type="NCBI Taxonomy" id="2831512"/>
    <lineage>
        <taxon>Eukaryota</taxon>
        <taxon>Fungi</taxon>
        <taxon>Dikarya</taxon>
        <taxon>Ascomycota</taxon>
        <taxon>Pezizomycotina</taxon>
        <taxon>Sordariomycetes</taxon>
        <taxon>Sordariomycetidae</taxon>
        <taxon>Sordariales</taxon>
        <taxon>Chaetomiaceae</taxon>
        <taxon>Staphylotrichum</taxon>
    </lineage>
</organism>
<dbReference type="Proteomes" id="UP001303889">
    <property type="component" value="Unassembled WGS sequence"/>
</dbReference>
<keyword evidence="2" id="KW-0479">Metal-binding</keyword>
<evidence type="ECO:0000313" key="8">
    <source>
        <dbReference type="EMBL" id="KAK3903610.1"/>
    </source>
</evidence>
<dbReference type="Pfam" id="PF00172">
    <property type="entry name" value="Zn_clus"/>
    <property type="match status" value="1"/>
</dbReference>
<evidence type="ECO:0000256" key="1">
    <source>
        <dbReference type="ARBA" id="ARBA00004123"/>
    </source>
</evidence>
<dbReference type="EMBL" id="MU855438">
    <property type="protein sequence ID" value="KAK3903610.1"/>
    <property type="molecule type" value="Genomic_DNA"/>
</dbReference>
<dbReference type="Gene3D" id="4.10.240.10">
    <property type="entry name" value="Zn(2)-C6 fungal-type DNA-binding domain"/>
    <property type="match status" value="1"/>
</dbReference>
<dbReference type="GO" id="GO:0008270">
    <property type="term" value="F:zinc ion binding"/>
    <property type="evidence" value="ECO:0007669"/>
    <property type="project" value="InterPro"/>
</dbReference>
<keyword evidence="9" id="KW-1185">Reference proteome</keyword>
<dbReference type="SMART" id="SM00906">
    <property type="entry name" value="Fungal_trans"/>
    <property type="match status" value="1"/>
</dbReference>
<name>A0AAN6MME6_9PEZI</name>
<evidence type="ECO:0000313" key="9">
    <source>
        <dbReference type="Proteomes" id="UP001303889"/>
    </source>
</evidence>
<dbReference type="PROSITE" id="PS00463">
    <property type="entry name" value="ZN2_CY6_FUNGAL_1"/>
    <property type="match status" value="1"/>
</dbReference>
<comment type="subcellular location">
    <subcellularLocation>
        <location evidence="1">Nucleus</location>
    </subcellularLocation>
</comment>
<dbReference type="GO" id="GO:0000981">
    <property type="term" value="F:DNA-binding transcription factor activity, RNA polymerase II-specific"/>
    <property type="evidence" value="ECO:0007669"/>
    <property type="project" value="InterPro"/>
</dbReference>
<dbReference type="GO" id="GO:0003677">
    <property type="term" value="F:DNA binding"/>
    <property type="evidence" value="ECO:0007669"/>
    <property type="project" value="InterPro"/>
</dbReference>
<dbReference type="CDD" id="cd00067">
    <property type="entry name" value="GAL4"/>
    <property type="match status" value="1"/>
</dbReference>
<dbReference type="SUPFAM" id="SSF57701">
    <property type="entry name" value="Zn2/Cys6 DNA-binding domain"/>
    <property type="match status" value="1"/>
</dbReference>
<evidence type="ECO:0000256" key="3">
    <source>
        <dbReference type="ARBA" id="ARBA00023015"/>
    </source>
</evidence>
<comment type="caution">
    <text evidence="8">The sequence shown here is derived from an EMBL/GenBank/DDBJ whole genome shotgun (WGS) entry which is preliminary data.</text>
</comment>
<evidence type="ECO:0000256" key="6">
    <source>
        <dbReference type="SAM" id="MobiDB-lite"/>
    </source>
</evidence>
<feature type="region of interest" description="Disordered" evidence="6">
    <location>
        <begin position="1"/>
        <end position="35"/>
    </location>
</feature>
<feature type="compositionally biased region" description="Polar residues" evidence="6">
    <location>
        <begin position="8"/>
        <end position="27"/>
    </location>
</feature>
<gene>
    <name evidence="8" type="ORF">C8A05DRAFT_14441</name>
</gene>
<dbReference type="SMART" id="SM00066">
    <property type="entry name" value="GAL4"/>
    <property type="match status" value="1"/>
</dbReference>
<dbReference type="AlphaFoldDB" id="A0AAN6MME6"/>
<evidence type="ECO:0000259" key="7">
    <source>
        <dbReference type="PROSITE" id="PS50048"/>
    </source>
</evidence>
<evidence type="ECO:0000256" key="2">
    <source>
        <dbReference type="ARBA" id="ARBA00022723"/>
    </source>
</evidence>
<dbReference type="InterPro" id="IPR001138">
    <property type="entry name" value="Zn2Cys6_DnaBD"/>
</dbReference>
<accession>A0AAN6MME6</accession>
<keyword evidence="4" id="KW-0804">Transcription</keyword>
<proteinExistence type="predicted"/>
<keyword evidence="5" id="KW-0539">Nucleus</keyword>
<evidence type="ECO:0000256" key="4">
    <source>
        <dbReference type="ARBA" id="ARBA00023163"/>
    </source>
</evidence>
<dbReference type="InterPro" id="IPR007219">
    <property type="entry name" value="XnlR_reg_dom"/>
</dbReference>
<reference evidence="8" key="1">
    <citation type="journal article" date="2023" name="Mol. Phylogenet. Evol.">
        <title>Genome-scale phylogeny and comparative genomics of the fungal order Sordariales.</title>
        <authorList>
            <person name="Hensen N."/>
            <person name="Bonometti L."/>
            <person name="Westerberg I."/>
            <person name="Brannstrom I.O."/>
            <person name="Guillou S."/>
            <person name="Cros-Aarteil S."/>
            <person name="Calhoun S."/>
            <person name="Haridas S."/>
            <person name="Kuo A."/>
            <person name="Mondo S."/>
            <person name="Pangilinan J."/>
            <person name="Riley R."/>
            <person name="LaButti K."/>
            <person name="Andreopoulos B."/>
            <person name="Lipzen A."/>
            <person name="Chen C."/>
            <person name="Yan M."/>
            <person name="Daum C."/>
            <person name="Ng V."/>
            <person name="Clum A."/>
            <person name="Steindorff A."/>
            <person name="Ohm R.A."/>
            <person name="Martin F."/>
            <person name="Silar P."/>
            <person name="Natvig D.O."/>
            <person name="Lalanne C."/>
            <person name="Gautier V."/>
            <person name="Ament-Velasquez S.L."/>
            <person name="Kruys A."/>
            <person name="Hutchinson M.I."/>
            <person name="Powell A.J."/>
            <person name="Barry K."/>
            <person name="Miller A.N."/>
            <person name="Grigoriev I.V."/>
            <person name="Debuchy R."/>
            <person name="Gladieux P."/>
            <person name="Hiltunen Thoren M."/>
            <person name="Johannesson H."/>
        </authorList>
    </citation>
    <scope>NUCLEOTIDE SEQUENCE</scope>
    <source>
        <strain evidence="8">CBS 103.79</strain>
    </source>
</reference>
<dbReference type="Pfam" id="PF04082">
    <property type="entry name" value="Fungal_trans"/>
    <property type="match status" value="1"/>
</dbReference>
<protein>
    <recommendedName>
        <fullName evidence="7">Zn(2)-C6 fungal-type domain-containing protein</fullName>
    </recommendedName>
</protein>